<evidence type="ECO:0000256" key="1">
    <source>
        <dbReference type="SAM" id="MobiDB-lite"/>
    </source>
</evidence>
<dbReference type="AlphaFoldDB" id="A0A4Y2CPM8"/>
<comment type="caution">
    <text evidence="2">The sequence shown here is derived from an EMBL/GenBank/DDBJ whole genome shotgun (WGS) entry which is preliminary data.</text>
</comment>
<reference evidence="2 3" key="1">
    <citation type="journal article" date="2019" name="Sci. Rep.">
        <title>Orb-weaving spider Araneus ventricosus genome elucidates the spidroin gene catalogue.</title>
        <authorList>
            <person name="Kono N."/>
            <person name="Nakamura H."/>
            <person name="Ohtoshi R."/>
            <person name="Moran D.A.P."/>
            <person name="Shinohara A."/>
            <person name="Yoshida Y."/>
            <person name="Fujiwara M."/>
            <person name="Mori M."/>
            <person name="Tomita M."/>
            <person name="Arakawa K."/>
        </authorList>
    </citation>
    <scope>NUCLEOTIDE SEQUENCE [LARGE SCALE GENOMIC DNA]</scope>
</reference>
<sequence>MERTTPELVPTSPSFHTTPTGGVVTFRAAVPYQTLPLFFQKTTILSQDTVQSPAGSSPNRDRSQEDGQLGDGFQLAWKKRKEEIGQR</sequence>
<dbReference type="Proteomes" id="UP000499080">
    <property type="component" value="Unassembled WGS sequence"/>
</dbReference>
<dbReference type="EMBL" id="BGPR01000228">
    <property type="protein sequence ID" value="GBM06382.1"/>
    <property type="molecule type" value="Genomic_DNA"/>
</dbReference>
<gene>
    <name evidence="2" type="ORF">AVEN_266342_1</name>
</gene>
<evidence type="ECO:0000313" key="3">
    <source>
        <dbReference type="Proteomes" id="UP000499080"/>
    </source>
</evidence>
<protein>
    <submittedName>
        <fullName evidence="2">Uncharacterized protein</fullName>
    </submittedName>
</protein>
<evidence type="ECO:0000313" key="2">
    <source>
        <dbReference type="EMBL" id="GBM06382.1"/>
    </source>
</evidence>
<feature type="region of interest" description="Disordered" evidence="1">
    <location>
        <begin position="1"/>
        <end position="21"/>
    </location>
</feature>
<feature type="compositionally biased region" description="Polar residues" evidence="1">
    <location>
        <begin position="48"/>
        <end position="58"/>
    </location>
</feature>
<keyword evidence="3" id="KW-1185">Reference proteome</keyword>
<proteinExistence type="predicted"/>
<accession>A0A4Y2CPM8</accession>
<name>A0A4Y2CPM8_ARAVE</name>
<feature type="compositionally biased region" description="Polar residues" evidence="1">
    <location>
        <begin position="11"/>
        <end position="20"/>
    </location>
</feature>
<organism evidence="2 3">
    <name type="scientific">Araneus ventricosus</name>
    <name type="common">Orbweaver spider</name>
    <name type="synonym">Epeira ventricosa</name>
    <dbReference type="NCBI Taxonomy" id="182803"/>
    <lineage>
        <taxon>Eukaryota</taxon>
        <taxon>Metazoa</taxon>
        <taxon>Ecdysozoa</taxon>
        <taxon>Arthropoda</taxon>
        <taxon>Chelicerata</taxon>
        <taxon>Arachnida</taxon>
        <taxon>Araneae</taxon>
        <taxon>Araneomorphae</taxon>
        <taxon>Entelegynae</taxon>
        <taxon>Araneoidea</taxon>
        <taxon>Araneidae</taxon>
        <taxon>Araneus</taxon>
    </lineage>
</organism>
<feature type="region of interest" description="Disordered" evidence="1">
    <location>
        <begin position="48"/>
        <end position="87"/>
    </location>
</feature>